<dbReference type="AlphaFoldDB" id="X1VDJ3"/>
<evidence type="ECO:0008006" key="2">
    <source>
        <dbReference type="Google" id="ProtNLM"/>
    </source>
</evidence>
<dbReference type="PANTHER" id="PTHR23131:SF4">
    <property type="entry name" value="METALLO-BETA-LACTAMASE SUPERFAMILY POTEIN"/>
    <property type="match status" value="1"/>
</dbReference>
<dbReference type="Gene3D" id="3.60.15.10">
    <property type="entry name" value="Ribonuclease Z/Hydroxyacylglutathione hydrolase-like"/>
    <property type="match status" value="1"/>
</dbReference>
<protein>
    <recommendedName>
        <fullName evidence="2">MBL fold metallo-hydrolase</fullName>
    </recommendedName>
</protein>
<name>X1VDJ3_9ZZZZ</name>
<dbReference type="SUPFAM" id="SSF56281">
    <property type="entry name" value="Metallo-hydrolase/oxidoreductase"/>
    <property type="match status" value="1"/>
</dbReference>
<dbReference type="InterPro" id="IPR036866">
    <property type="entry name" value="RibonucZ/Hydroxyglut_hydro"/>
</dbReference>
<accession>X1VDJ3</accession>
<evidence type="ECO:0000313" key="1">
    <source>
        <dbReference type="EMBL" id="GAJ04475.1"/>
    </source>
</evidence>
<gene>
    <name evidence="1" type="ORF">S12H4_46659</name>
</gene>
<organism evidence="1">
    <name type="scientific">marine sediment metagenome</name>
    <dbReference type="NCBI Taxonomy" id="412755"/>
    <lineage>
        <taxon>unclassified sequences</taxon>
        <taxon>metagenomes</taxon>
        <taxon>ecological metagenomes</taxon>
    </lineage>
</organism>
<dbReference type="InterPro" id="IPR050662">
    <property type="entry name" value="Sec-metab_biosynth-thioest"/>
</dbReference>
<comment type="caution">
    <text evidence="1">The sequence shown here is derived from an EMBL/GenBank/DDBJ whole genome shotgun (WGS) entry which is preliminary data.</text>
</comment>
<proteinExistence type="predicted"/>
<dbReference type="PANTHER" id="PTHR23131">
    <property type="entry name" value="ENDORIBONUCLEASE LACTB2"/>
    <property type="match status" value="1"/>
</dbReference>
<dbReference type="InterPro" id="IPR036388">
    <property type="entry name" value="WH-like_DNA-bd_sf"/>
</dbReference>
<reference evidence="1" key="1">
    <citation type="journal article" date="2014" name="Front. Microbiol.">
        <title>High frequency of phylogenetically diverse reductive dehalogenase-homologous genes in deep subseafloor sedimentary metagenomes.</title>
        <authorList>
            <person name="Kawai M."/>
            <person name="Futagami T."/>
            <person name="Toyoda A."/>
            <person name="Takaki Y."/>
            <person name="Nishi S."/>
            <person name="Hori S."/>
            <person name="Arai W."/>
            <person name="Tsubouchi T."/>
            <person name="Morono Y."/>
            <person name="Uchiyama I."/>
            <person name="Ito T."/>
            <person name="Fujiyama A."/>
            <person name="Inagaki F."/>
            <person name="Takami H."/>
        </authorList>
    </citation>
    <scope>NUCLEOTIDE SEQUENCE</scope>
    <source>
        <strain evidence="1">Expedition CK06-06</strain>
    </source>
</reference>
<feature type="non-terminal residue" evidence="1">
    <location>
        <position position="1"/>
    </location>
</feature>
<dbReference type="Gene3D" id="1.10.10.10">
    <property type="entry name" value="Winged helix-like DNA-binding domain superfamily/Winged helix DNA-binding domain"/>
    <property type="match status" value="1"/>
</dbReference>
<dbReference type="EMBL" id="BARW01028979">
    <property type="protein sequence ID" value="GAJ04475.1"/>
    <property type="molecule type" value="Genomic_DNA"/>
</dbReference>
<sequence>FLIPNTLKDEYEKYNFDNILEHYLNSLDRIEKLNSKIIFPAHQDIIYNSHERILEIKKHHEKRLSEISSLIKDKPMTPFEISQIHFGTDLDEMNSFMALSEVLGHLHYLDNQGTVQKFEKSGKVYYKS</sequence>